<name>A0A875S5V4_EENNA</name>
<proteinExistence type="predicted"/>
<dbReference type="SMART" id="SM00292">
    <property type="entry name" value="BRCT"/>
    <property type="match status" value="2"/>
</dbReference>
<evidence type="ECO:0000259" key="3">
    <source>
        <dbReference type="PROSITE" id="PS50172"/>
    </source>
</evidence>
<feature type="compositionally biased region" description="Basic and acidic residues" evidence="2">
    <location>
        <begin position="245"/>
        <end position="257"/>
    </location>
</feature>
<dbReference type="KEGG" id="bnn:FOA43_002472"/>
<dbReference type="PANTHER" id="PTHR13561:SF20">
    <property type="entry name" value="DNA TOPOISOMERASE 2-BINDING PROTEIN 1"/>
    <property type="match status" value="1"/>
</dbReference>
<dbReference type="GO" id="GO:0006270">
    <property type="term" value="P:DNA replication initiation"/>
    <property type="evidence" value="ECO:0007669"/>
    <property type="project" value="TreeGrafter"/>
</dbReference>
<dbReference type="GO" id="GO:0007095">
    <property type="term" value="P:mitotic G2 DNA damage checkpoint signaling"/>
    <property type="evidence" value="ECO:0007669"/>
    <property type="project" value="TreeGrafter"/>
</dbReference>
<keyword evidence="1" id="KW-0677">Repeat</keyword>
<evidence type="ECO:0000256" key="1">
    <source>
        <dbReference type="ARBA" id="ARBA00022737"/>
    </source>
</evidence>
<feature type="compositionally biased region" description="Basic and acidic residues" evidence="2">
    <location>
        <begin position="295"/>
        <end position="315"/>
    </location>
</feature>
<dbReference type="SUPFAM" id="SSF52113">
    <property type="entry name" value="BRCT domain"/>
    <property type="match status" value="1"/>
</dbReference>
<reference evidence="4" key="1">
    <citation type="submission" date="2020-10" db="EMBL/GenBank/DDBJ databases">
        <authorList>
            <person name="Roach M.J.R."/>
        </authorList>
    </citation>
    <scope>NUCLEOTIDE SEQUENCE</scope>
    <source>
        <strain evidence="4">CBS 1945</strain>
    </source>
</reference>
<protein>
    <recommendedName>
        <fullName evidence="3">BRCT domain-containing protein</fullName>
    </recommendedName>
</protein>
<feature type="region of interest" description="Disordered" evidence="2">
    <location>
        <begin position="285"/>
        <end position="326"/>
    </location>
</feature>
<organism evidence="4 5">
    <name type="scientific">Eeniella nana</name>
    <name type="common">Yeast</name>
    <name type="synonym">Brettanomyces nanus</name>
    <dbReference type="NCBI Taxonomy" id="13502"/>
    <lineage>
        <taxon>Eukaryota</taxon>
        <taxon>Fungi</taxon>
        <taxon>Dikarya</taxon>
        <taxon>Ascomycota</taxon>
        <taxon>Saccharomycotina</taxon>
        <taxon>Pichiomycetes</taxon>
        <taxon>Pichiales</taxon>
        <taxon>Pichiaceae</taxon>
        <taxon>Brettanomyces</taxon>
    </lineage>
</organism>
<gene>
    <name evidence="4" type="ORF">FOA43_002472</name>
</gene>
<dbReference type="PROSITE" id="PS50172">
    <property type="entry name" value="BRCT"/>
    <property type="match status" value="1"/>
</dbReference>
<dbReference type="Pfam" id="PF12738">
    <property type="entry name" value="PTCB-BRCT"/>
    <property type="match status" value="1"/>
</dbReference>
<dbReference type="GO" id="GO:0033314">
    <property type="term" value="P:mitotic DNA replication checkpoint signaling"/>
    <property type="evidence" value="ECO:0007669"/>
    <property type="project" value="TreeGrafter"/>
</dbReference>
<evidence type="ECO:0000313" key="4">
    <source>
        <dbReference type="EMBL" id="QPG75129.1"/>
    </source>
</evidence>
<dbReference type="InterPro" id="IPR036420">
    <property type="entry name" value="BRCT_dom_sf"/>
</dbReference>
<dbReference type="AlphaFoldDB" id="A0A875S5V4"/>
<dbReference type="Gene3D" id="3.40.50.10190">
    <property type="entry name" value="BRCT domain"/>
    <property type="match status" value="4"/>
</dbReference>
<feature type="domain" description="BRCT" evidence="3">
    <location>
        <begin position="115"/>
        <end position="204"/>
    </location>
</feature>
<dbReference type="RefSeq" id="XP_038778694.1">
    <property type="nucleotide sequence ID" value="XM_038922766.1"/>
</dbReference>
<keyword evidence="5" id="KW-1185">Reference proteome</keyword>
<dbReference type="OrthoDB" id="251770at2759"/>
<accession>A0A875S5V4</accession>
<dbReference type="Proteomes" id="UP000662931">
    <property type="component" value="Chromosome 2"/>
</dbReference>
<dbReference type="GeneID" id="62195873"/>
<evidence type="ECO:0000256" key="2">
    <source>
        <dbReference type="SAM" id="MobiDB-lite"/>
    </source>
</evidence>
<dbReference type="PANTHER" id="PTHR13561">
    <property type="entry name" value="DNA REPLICATION REGULATOR DPB11-RELATED"/>
    <property type="match status" value="1"/>
</dbReference>
<dbReference type="EMBL" id="CP064813">
    <property type="protein sequence ID" value="QPG75129.1"/>
    <property type="molecule type" value="Genomic_DNA"/>
</dbReference>
<feature type="region of interest" description="Disordered" evidence="2">
    <location>
        <begin position="233"/>
        <end position="257"/>
    </location>
</feature>
<evidence type="ECO:0000313" key="5">
    <source>
        <dbReference type="Proteomes" id="UP000662931"/>
    </source>
</evidence>
<sequence>MSIQLYSTKVHSMKEPLKITSTLLPDSERSNLIKVLFKIAPNAVYSSDLTSDVSVLVTNPSQSPNWLQSRKFRYIVQYRPDVLVIKYESVLSQYEAWLKGDDTDNNEERLLESFDRLQVFEGLQISVGRLDSTDSLEKLRDLVETRGGIILETLSNSSDVLITTVLEGKRYSKAKEWKIPVVSPDWCFDSVDRGAVLGFEYYELLCINGKGRRKDACDWTKYKNWKRKEKQDRSVRLAKRNARGVSKDKTDESGGERNLKVAKLDHQDRLWNSIMKDTRINSLHRSQSGFTGDDEGWKAEQRVDSESKNETHVEKTMVSTQRQEENSGEPLLFEGISFLLYGFNAEEEKILRAVLAEYRADIDDGKSSQVDYVIVNSDLDKKPSELPKGQVITEFAIERCIYFHKRSSLDQSSYWGNPLFFNRDGLIREFRSCMKLDINDQKVVVAITGFKGIDLSQFEKLLKGKLSRFFDFKEIFTKECELLIVADVKGDNTLKKLKMAKKWDVKLLDLKRFWIISKDIELSEAK</sequence>
<dbReference type="InterPro" id="IPR001357">
    <property type="entry name" value="BRCT_dom"/>
</dbReference>